<reference evidence="1 2" key="1">
    <citation type="submission" date="2018-04" db="EMBL/GenBank/DDBJ databases">
        <title>Genomic Encyclopedia of Archaeal and Bacterial Type Strains, Phase II (KMG-II): from individual species to whole genera.</title>
        <authorList>
            <person name="Goeker M."/>
        </authorList>
    </citation>
    <scope>NUCLEOTIDE SEQUENCE [LARGE SCALE GENOMIC DNA]</scope>
    <source>
        <strain evidence="1 2">DSM 25731</strain>
    </source>
</reference>
<organism evidence="1 2">
    <name type="scientific">Kordia periserrulae</name>
    <dbReference type="NCBI Taxonomy" id="701523"/>
    <lineage>
        <taxon>Bacteria</taxon>
        <taxon>Pseudomonadati</taxon>
        <taxon>Bacteroidota</taxon>
        <taxon>Flavobacteriia</taxon>
        <taxon>Flavobacteriales</taxon>
        <taxon>Flavobacteriaceae</taxon>
        <taxon>Kordia</taxon>
    </lineage>
</organism>
<comment type="caution">
    <text evidence="1">The sequence shown here is derived from an EMBL/GenBank/DDBJ whole genome shotgun (WGS) entry which is preliminary data.</text>
</comment>
<evidence type="ECO:0000313" key="2">
    <source>
        <dbReference type="Proteomes" id="UP000244090"/>
    </source>
</evidence>
<protein>
    <submittedName>
        <fullName evidence="1">Uncharacterized protein</fullName>
    </submittedName>
</protein>
<gene>
    <name evidence="1" type="ORF">C8N46_103468</name>
</gene>
<dbReference type="Proteomes" id="UP000244090">
    <property type="component" value="Unassembled WGS sequence"/>
</dbReference>
<dbReference type="EMBL" id="QBKT01000003">
    <property type="protein sequence ID" value="PTX62368.1"/>
    <property type="molecule type" value="Genomic_DNA"/>
</dbReference>
<dbReference type="AlphaFoldDB" id="A0A2T6C246"/>
<name>A0A2T6C246_9FLAO</name>
<evidence type="ECO:0000313" key="1">
    <source>
        <dbReference type="EMBL" id="PTX62368.1"/>
    </source>
</evidence>
<keyword evidence="2" id="KW-1185">Reference proteome</keyword>
<sequence length="80" mass="8830">MKKKNLKSLRLQKSKVSHLNQHVVSGGDIIIIIPSYRRICPEPQQTVTTCSGAAECDSMQICTANICKTNELDTNTLPIC</sequence>
<proteinExistence type="predicted"/>
<dbReference type="RefSeq" id="WP_146169780.1">
    <property type="nucleotide sequence ID" value="NZ_QBKT01000003.1"/>
</dbReference>
<accession>A0A2T6C246</accession>
<dbReference type="OrthoDB" id="1452189at2"/>